<accession>V4LCL8</accession>
<protein>
    <submittedName>
        <fullName evidence="1">Uncharacterized protein</fullName>
    </submittedName>
</protein>
<sequence length="13" mass="1366">ADGTLNEAAIFLM</sequence>
<dbReference type="Proteomes" id="UP000030689">
    <property type="component" value="Unassembled WGS sequence"/>
</dbReference>
<dbReference type="EMBL" id="KI517464">
    <property type="protein sequence ID" value="ESQ41459.1"/>
    <property type="molecule type" value="Genomic_DNA"/>
</dbReference>
<dbReference type="KEGG" id="eus:EUTSA_v100150340m"/>
<gene>
    <name evidence="1" type="ORF">EUTSA_v100150340mg</name>
</gene>
<name>V4LCL8_EUTSA</name>
<proteinExistence type="predicted"/>
<organism evidence="1 2">
    <name type="scientific">Eutrema salsugineum</name>
    <name type="common">Saltwater cress</name>
    <name type="synonym">Sisymbrium salsugineum</name>
    <dbReference type="NCBI Taxonomy" id="72664"/>
    <lineage>
        <taxon>Eukaryota</taxon>
        <taxon>Viridiplantae</taxon>
        <taxon>Streptophyta</taxon>
        <taxon>Embryophyta</taxon>
        <taxon>Tracheophyta</taxon>
        <taxon>Spermatophyta</taxon>
        <taxon>Magnoliopsida</taxon>
        <taxon>eudicotyledons</taxon>
        <taxon>Gunneridae</taxon>
        <taxon>Pentapetalae</taxon>
        <taxon>rosids</taxon>
        <taxon>malvids</taxon>
        <taxon>Brassicales</taxon>
        <taxon>Brassicaceae</taxon>
        <taxon>Eutremeae</taxon>
        <taxon>Eutrema</taxon>
    </lineage>
</organism>
<reference evidence="1 2" key="1">
    <citation type="journal article" date="2013" name="Front. Plant Sci.">
        <title>The Reference Genome of the Halophytic Plant Eutrema salsugineum.</title>
        <authorList>
            <person name="Yang R."/>
            <person name="Jarvis D.E."/>
            <person name="Chen H."/>
            <person name="Beilstein M.A."/>
            <person name="Grimwood J."/>
            <person name="Jenkins J."/>
            <person name="Shu S."/>
            <person name="Prochnik S."/>
            <person name="Xin M."/>
            <person name="Ma C."/>
            <person name="Schmutz J."/>
            <person name="Wing R.A."/>
            <person name="Mitchell-Olds T."/>
            <person name="Schumaker K.S."/>
            <person name="Wang X."/>
        </authorList>
    </citation>
    <scope>NUCLEOTIDE SEQUENCE [LARGE SCALE GENOMIC DNA]</scope>
</reference>
<feature type="non-terminal residue" evidence="1">
    <location>
        <position position="1"/>
    </location>
</feature>
<evidence type="ECO:0000313" key="2">
    <source>
        <dbReference type="Proteomes" id="UP000030689"/>
    </source>
</evidence>
<dbReference type="EMBL" id="KI517464">
    <property type="protein sequence ID" value="ESQ41458.1"/>
    <property type="molecule type" value="Genomic_DNA"/>
</dbReference>
<keyword evidence="2" id="KW-1185">Reference proteome</keyword>
<evidence type="ECO:0000313" key="1">
    <source>
        <dbReference type="EMBL" id="ESQ41459.1"/>
    </source>
</evidence>